<dbReference type="EMBL" id="MN740210">
    <property type="protein sequence ID" value="QHT93732.1"/>
    <property type="molecule type" value="Genomic_DNA"/>
</dbReference>
<name>A0A6C0IL91_9ZZZZ</name>
<evidence type="ECO:0008006" key="2">
    <source>
        <dbReference type="Google" id="ProtNLM"/>
    </source>
</evidence>
<evidence type="ECO:0000313" key="1">
    <source>
        <dbReference type="EMBL" id="QHT93732.1"/>
    </source>
</evidence>
<reference evidence="1" key="1">
    <citation type="journal article" date="2020" name="Nature">
        <title>Giant virus diversity and host interactions through global metagenomics.</title>
        <authorList>
            <person name="Schulz F."/>
            <person name="Roux S."/>
            <person name="Paez-Espino D."/>
            <person name="Jungbluth S."/>
            <person name="Walsh D.A."/>
            <person name="Denef V.J."/>
            <person name="McMahon K.D."/>
            <person name="Konstantinidis K.T."/>
            <person name="Eloe-Fadrosh E.A."/>
            <person name="Kyrpides N.C."/>
            <person name="Woyke T."/>
        </authorList>
    </citation>
    <scope>NUCLEOTIDE SEQUENCE</scope>
    <source>
        <strain evidence="1">GVMAG-M-3300024258-14</strain>
    </source>
</reference>
<proteinExistence type="predicted"/>
<sequence length="2539" mass="281344">MSTSIVLDSIVKNPSGILVGFTVANIGANDQVFYIIDDTEDTTVDQYSASITSNVKNGIQEATGGKVYFDAPYSSFNVVNDRIYEVQVYVQKYNPASTVFSTNVLSFQKKSPLVIPQMLSYVGLDSFVLVDLSDNEFRVNCDTISFTIKNTSPPHDEPTKEIVFDLSTHTSDTFKLDLSYNFDKYEIFCKTIDNTDERTSEISNTFEVFSLNSSHPAVPTLESLAATADKCQLTSTLTFTNDWETGHDDYPTIRVFVYDSSTATVPFKYHDLSTAAIKAAGLSYNVVTDITPGEKYDIHYSTKNINRPNSYESTKETIGSYWYAFDPTPNQVSNVQLVNQDVEQVGLTFTGITNASATVNGFVLNNYIVELIDSNDVLVHTQDVSQTDTNTSYSLVLDNSNNGVTAGNLYKCRVKVKYTTFHENSENDTIYYSSIDSNTRMAYKMTDDFLQLTNNNITTDGENVKLELIGSDGSNGIFPLNYNIQLMFKNDEGNFVNVVDPNNYSGNDSNLNRFVDASTLGGQSLVFNYTFDMLDHEEDSVNFTSSTTIRYNNFNSDVIGTEYSFKIVTQYRDNDNNILPDKLTTSYNTSGFFAKTYDTSPTYAGSVSINSVDNESASIAWTKKTEEPSGLTFRRYIVNLFDENNVLQDTSGNENDNDNSNFYLLDNEAAVFTFLTNGTNYYFKVGVQYQTTHDGYTSLVTLDTPFIQSDSVLPYENNLSNNAAYRVQSVNVDSFSNNSNTDNNFNVSWIVDTTTLTNNLSAIGLVFKKYRVRLVRADNTANIASELFIENNIDANTHTFSNIPYNNNGYKCTVTAFFNPQENNASSASINGDYVSSGNLLIPYDKDVSSDNNFSVNSVSIDSFTNVVDANTFNVSWVVNDTYLDEQINDYGLNFVYYKVDLVDAVTSEIVYSTNKTNTSIKSHSFTEIAFRNNGYKCNVTGYYTPQDTTVSDNIIGATVSNGIGLIPYNTSVIGEPVYQVTNVVFPTLDNQNIHIQFTLPVNLITELDNVGLDFSFYKIELINQGADATKNQTFNITNSSNDSHTFSNVAFNNDGYKCHVTTVVNPKDTNNSELISTNPVLSTRVVKPFDDVISDDADFQASNILFPTLDNQSISISFDVSPTLANKLTAIGLDFRHFKVELVSKGADDSVNQTFNIQSIGTTTHTFTNVAFNNSGYQCRVTCDYKPRDVDSASQSIQSANILSTRIVKPFDNLVSNQTNFQTSNILFPSLDNQSITTSFVVSNTLATELSDIGLDFRHYKVDLVSQTDQSIHKTFNISTIGTTSHTFSDVAYNNNGYKCQITCDYKPRDADSATQSIQSATVVSTRIVKPFDNLVSNETKFQVTSVVFPTLSNQSVEISFTLPINLANELTAVGLDFRHYKVDLVSQTDQSIHKTINLTNIATNSHTFSDVAYNNNGYKCQVTCDYKPRDANSTTQSIQSAPVVSTRIVKPFDNLVSNETKFQVTNVLFSNLNDTILTIGFTLPVNLATELAAVGNDFRHYKVDLVSQTDQSIHKTFNITNISTNFHTFADVAYNNNGYKCQVTCDYKPRDSDSATQSIQSAIVVSTRIAKPFDNVINDDSNFSMLSPSIDSFVNVNDSNSVTVTWQKPASLETTMSNKGLQFKHYYLELINNATGAVVQSPLKTDIDSLAHTFENIAFNATGSDRGYKFRVRAYYQPLDADSLTAAVEVIGDVVEDSRVFIPYNTNLAGEGQYDIDTVAITSYNNNLVNSFVVNWTKPAALQTTIDSVGLKFKHYLVQLYVYGSPNVAVDTKNITSINTLTTSFTNIAYNNTGYKVKVTVIYNPIDADNSSTDIPSDVIHNTRVTLIPYDQVVNDDSNYQVTSVAINSFSNVGTDHSVVVSWVVDSAALQTRLTNNGLNFSKYLVELIDKDDNSVAKSVDIGVIGTVSNTFTNVGYNTLGYTCRVTGHYIPKDSVASASVVVSSATIVSTRTLTPYDKVVSDDNANFAVQNVAFDSFNNVDLKNEINVLWTVPVNLANNIQNVGLDFKHYFVELIDQDDNSVVSNNVTSISTLTYKFNNVSYNTNGYKFRTTAVFQPRDSDSSSLQIESTPLLTSARSLIVYDKVIDAQDFVVTYETNDSKQLTVNWDGATNLNGVGLDIKHYIVKLYSSSNIELSSQTLTNIFATFDGLDLNNNPHYAEVSSVYKPRDAVFSTSVEVTGGFNSEILNTINIYDVTAEVTQFVTMDLTQTSASINSVNLNATWTLPNYEANNLLLSQTELELRKNGTIVVQSVSFTEAYTSNLFSNIAYSYGDSFTIKMRLTLKSTTNDLYVGDYQETSARIYAQIATTDITSHDLAFTLTETTGDIISTVNMSWANQTQYIGNYEFDKYNIVVHNNTDNSEVYNVNETVITNVSYDALNITNGKSYNFKVTAFYKSFVDSNESVNVMNPDVVLHTANSDNTVVTNVNFLNLDISLNTDTISFDINPNGRVVNKIQYLAVPSDITSEGNYTDANDATNFKLVITENVSFNPHGSITHTYSFNNAAHGWNGSQGIRLAVVNLYNDSTILGSDINVLE</sequence>
<protein>
    <recommendedName>
        <fullName evidence="2">Fibronectin type-III domain-containing protein</fullName>
    </recommendedName>
</protein>
<accession>A0A6C0IL91</accession>
<organism evidence="1">
    <name type="scientific">viral metagenome</name>
    <dbReference type="NCBI Taxonomy" id="1070528"/>
    <lineage>
        <taxon>unclassified sequences</taxon>
        <taxon>metagenomes</taxon>
        <taxon>organismal metagenomes</taxon>
    </lineage>
</organism>